<reference evidence="2" key="1">
    <citation type="journal article" date="2019" name="Int. J. Syst. Evol. Microbiol.">
        <title>The Global Catalogue of Microorganisms (GCM) 10K type strain sequencing project: providing services to taxonomists for standard genome sequencing and annotation.</title>
        <authorList>
            <consortium name="The Broad Institute Genomics Platform"/>
            <consortium name="The Broad Institute Genome Sequencing Center for Infectious Disease"/>
            <person name="Wu L."/>
            <person name="Ma J."/>
        </authorList>
    </citation>
    <scope>NUCLEOTIDE SEQUENCE [LARGE SCALE GENOMIC DNA]</scope>
    <source>
        <strain evidence="2">YIM 94188</strain>
    </source>
</reference>
<keyword evidence="2" id="KW-1185">Reference proteome</keyword>
<sequence length="209" mass="22895">MDTNADLPDSDPLSDVVDALWAEEYDVERPLPGVLHVTGRFSNPERIALRAAGQADDRPVAIWATSHRGDWVLVCWNRPELVTITQKGATPQRWRHRRLPPTLNPGAQTFLDGASSPFDIVTRPKHQPTAAARTVLEMFGITEPAPPGWVAPVVEVPVPTERFVPVSAKPQRAPRAPKPEPVKPAEPEIRICPNCFMALPATGVCDNCA</sequence>
<dbReference type="Proteomes" id="UP001596072">
    <property type="component" value="Unassembled WGS sequence"/>
</dbReference>
<dbReference type="EMBL" id="JBHSNS010000002">
    <property type="protein sequence ID" value="MFC5728652.1"/>
    <property type="molecule type" value="Genomic_DNA"/>
</dbReference>
<protein>
    <submittedName>
        <fullName evidence="1">Uncharacterized protein</fullName>
    </submittedName>
</protein>
<gene>
    <name evidence="1" type="ORF">ACFPQB_06950</name>
</gene>
<organism evidence="1 2">
    <name type="scientific">Nocardioides vastitatis</name>
    <dbReference type="NCBI Taxonomy" id="2568655"/>
    <lineage>
        <taxon>Bacteria</taxon>
        <taxon>Bacillati</taxon>
        <taxon>Actinomycetota</taxon>
        <taxon>Actinomycetes</taxon>
        <taxon>Propionibacteriales</taxon>
        <taxon>Nocardioidaceae</taxon>
        <taxon>Nocardioides</taxon>
    </lineage>
</organism>
<accession>A0ABW0ZDP8</accession>
<evidence type="ECO:0000313" key="2">
    <source>
        <dbReference type="Proteomes" id="UP001596072"/>
    </source>
</evidence>
<comment type="caution">
    <text evidence="1">The sequence shown here is derived from an EMBL/GenBank/DDBJ whole genome shotgun (WGS) entry which is preliminary data.</text>
</comment>
<name>A0ABW0ZDP8_9ACTN</name>
<evidence type="ECO:0000313" key="1">
    <source>
        <dbReference type="EMBL" id="MFC5728652.1"/>
    </source>
</evidence>
<dbReference type="RefSeq" id="WP_136434767.1">
    <property type="nucleotide sequence ID" value="NZ_JBHSNS010000002.1"/>
</dbReference>
<proteinExistence type="predicted"/>